<dbReference type="Proteomes" id="UP000027135">
    <property type="component" value="Unassembled WGS sequence"/>
</dbReference>
<dbReference type="InterPro" id="IPR011332">
    <property type="entry name" value="Ribosomal_zn-bd"/>
</dbReference>
<keyword evidence="4 10" id="KW-0689">Ribosomal protein</keyword>
<evidence type="ECO:0000256" key="8">
    <source>
        <dbReference type="ARBA" id="ARBA00042577"/>
    </source>
</evidence>
<dbReference type="Pfam" id="PF01783">
    <property type="entry name" value="Ribosomal_L32p"/>
    <property type="match status" value="1"/>
</dbReference>
<name>A0A067QWR1_ZOONE</name>
<dbReference type="PANTHER" id="PTHR21026:SF2">
    <property type="entry name" value="LARGE RIBOSOMAL SUBUNIT PROTEIN BL32M"/>
    <property type="match status" value="1"/>
</dbReference>
<comment type="similarity">
    <text evidence="2">Belongs to the bacterial ribosomal protein bL32 family.</text>
</comment>
<sequence>MAASVVWCLGQALKKIENVFALAIGRQFPPHGLCMVVVQSDATNKTIPKSSLSPEELFRHGFLWAVPYKRRSLEKRLSRKFGYPEYVYKLLLPKRNLLVCNTCGHHHEAGHLCPHCYAKVRSETEAMQSAIQEELGLSPVEQEVVVLYGGEKVEQPAEYWKGKRIIEMKKERPSWFSKNLLEKSTVQPSSSSDVKPTELA</sequence>
<dbReference type="SUPFAM" id="SSF57829">
    <property type="entry name" value="Zn-binding ribosomal proteins"/>
    <property type="match status" value="1"/>
</dbReference>
<evidence type="ECO:0000256" key="4">
    <source>
        <dbReference type="ARBA" id="ARBA00022980"/>
    </source>
</evidence>
<dbReference type="OMA" id="VLCPHCY"/>
<dbReference type="FunCoup" id="A0A067QWR1">
    <property type="interactions" value="381"/>
</dbReference>
<evidence type="ECO:0000256" key="6">
    <source>
        <dbReference type="ARBA" id="ARBA00023274"/>
    </source>
</evidence>
<accession>A0A067QWR1</accession>
<dbReference type="OrthoDB" id="2014905at2759"/>
<dbReference type="eggNOG" id="KOG4080">
    <property type="taxonomic scope" value="Eukaryota"/>
</dbReference>
<dbReference type="InParanoid" id="A0A067QWR1"/>
<gene>
    <name evidence="10" type="ORF">L798_11524</name>
</gene>
<dbReference type="InterPro" id="IPR002677">
    <property type="entry name" value="Ribosomal_bL32"/>
</dbReference>
<proteinExistence type="inferred from homology"/>
<dbReference type="EMBL" id="KK852865">
    <property type="protein sequence ID" value="KDR14769.1"/>
    <property type="molecule type" value="Genomic_DNA"/>
</dbReference>
<dbReference type="PANTHER" id="PTHR21026">
    <property type="entry name" value="39S RIBOSOMAL PROTEIN L32, MITOCHONDRIAL"/>
    <property type="match status" value="1"/>
</dbReference>
<evidence type="ECO:0000313" key="10">
    <source>
        <dbReference type="EMBL" id="KDR14769.1"/>
    </source>
</evidence>
<dbReference type="GO" id="GO:0003735">
    <property type="term" value="F:structural constituent of ribosome"/>
    <property type="evidence" value="ECO:0007669"/>
    <property type="project" value="InterPro"/>
</dbReference>
<dbReference type="InterPro" id="IPR051991">
    <property type="entry name" value="Mitoribosomal_protein_bL32"/>
</dbReference>
<evidence type="ECO:0000313" key="11">
    <source>
        <dbReference type="Proteomes" id="UP000027135"/>
    </source>
</evidence>
<evidence type="ECO:0000256" key="5">
    <source>
        <dbReference type="ARBA" id="ARBA00023128"/>
    </source>
</evidence>
<protein>
    <recommendedName>
        <fullName evidence="7">Large ribosomal subunit protein bL32m</fullName>
    </recommendedName>
    <alternativeName>
        <fullName evidence="8">39S ribosomal protein L32, mitochondrial</fullName>
    </alternativeName>
</protein>
<keyword evidence="6" id="KW-0687">Ribonucleoprotein</keyword>
<evidence type="ECO:0000256" key="9">
    <source>
        <dbReference type="ARBA" id="ARBA00045766"/>
    </source>
</evidence>
<dbReference type="GO" id="GO:0006412">
    <property type="term" value="P:translation"/>
    <property type="evidence" value="ECO:0007669"/>
    <property type="project" value="InterPro"/>
</dbReference>
<comment type="function">
    <text evidence="9">Component of the mitochondrial large ribosomal subunit (mt-LSU). The mitochondrial ribosome (mitoribosome) is a large ribonucleoprotein complex responsible for the synthesis of proteins inside mitochondria.</text>
</comment>
<keyword evidence="11" id="KW-1185">Reference proteome</keyword>
<keyword evidence="5" id="KW-0496">Mitochondrion</keyword>
<evidence type="ECO:0000256" key="1">
    <source>
        <dbReference type="ARBA" id="ARBA00004173"/>
    </source>
</evidence>
<evidence type="ECO:0000256" key="2">
    <source>
        <dbReference type="ARBA" id="ARBA00008560"/>
    </source>
</evidence>
<evidence type="ECO:0000256" key="7">
    <source>
        <dbReference type="ARBA" id="ARBA00039935"/>
    </source>
</evidence>
<dbReference type="AlphaFoldDB" id="A0A067QWR1"/>
<organism evidence="10 11">
    <name type="scientific">Zootermopsis nevadensis</name>
    <name type="common">Dampwood termite</name>
    <dbReference type="NCBI Taxonomy" id="136037"/>
    <lineage>
        <taxon>Eukaryota</taxon>
        <taxon>Metazoa</taxon>
        <taxon>Ecdysozoa</taxon>
        <taxon>Arthropoda</taxon>
        <taxon>Hexapoda</taxon>
        <taxon>Insecta</taxon>
        <taxon>Pterygota</taxon>
        <taxon>Neoptera</taxon>
        <taxon>Polyneoptera</taxon>
        <taxon>Dictyoptera</taxon>
        <taxon>Blattodea</taxon>
        <taxon>Blattoidea</taxon>
        <taxon>Termitoidae</taxon>
        <taxon>Termopsidae</taxon>
        <taxon>Zootermopsis</taxon>
    </lineage>
</organism>
<dbReference type="GO" id="GO:0005762">
    <property type="term" value="C:mitochondrial large ribosomal subunit"/>
    <property type="evidence" value="ECO:0007669"/>
    <property type="project" value="TreeGrafter"/>
</dbReference>
<keyword evidence="3" id="KW-0809">Transit peptide</keyword>
<reference evidence="10 11" key="1">
    <citation type="journal article" date="2014" name="Nat. Commun.">
        <title>Molecular traces of alternative social organization in a termite genome.</title>
        <authorList>
            <person name="Terrapon N."/>
            <person name="Li C."/>
            <person name="Robertson H.M."/>
            <person name="Ji L."/>
            <person name="Meng X."/>
            <person name="Booth W."/>
            <person name="Chen Z."/>
            <person name="Childers C.P."/>
            <person name="Glastad K.M."/>
            <person name="Gokhale K."/>
            <person name="Gowin J."/>
            <person name="Gronenberg W."/>
            <person name="Hermansen R.A."/>
            <person name="Hu H."/>
            <person name="Hunt B.G."/>
            <person name="Huylmans A.K."/>
            <person name="Khalil S.M."/>
            <person name="Mitchell R.D."/>
            <person name="Munoz-Torres M.C."/>
            <person name="Mustard J.A."/>
            <person name="Pan H."/>
            <person name="Reese J.T."/>
            <person name="Scharf M.E."/>
            <person name="Sun F."/>
            <person name="Vogel H."/>
            <person name="Xiao J."/>
            <person name="Yang W."/>
            <person name="Yang Z."/>
            <person name="Yang Z."/>
            <person name="Zhou J."/>
            <person name="Zhu J."/>
            <person name="Brent C.S."/>
            <person name="Elsik C.G."/>
            <person name="Goodisman M.A."/>
            <person name="Liberles D.A."/>
            <person name="Roe R.M."/>
            <person name="Vargo E.L."/>
            <person name="Vilcinskas A."/>
            <person name="Wang J."/>
            <person name="Bornberg-Bauer E."/>
            <person name="Korb J."/>
            <person name="Zhang G."/>
            <person name="Liebig J."/>
        </authorList>
    </citation>
    <scope>NUCLEOTIDE SEQUENCE [LARGE SCALE GENOMIC DNA]</scope>
    <source>
        <tissue evidence="10">Whole organism</tissue>
    </source>
</reference>
<comment type="subcellular location">
    <subcellularLocation>
        <location evidence="1">Mitochondrion</location>
    </subcellularLocation>
</comment>
<dbReference type="STRING" id="136037.A0A067QWR1"/>
<evidence type="ECO:0000256" key="3">
    <source>
        <dbReference type="ARBA" id="ARBA00022946"/>
    </source>
</evidence>